<sequence length="75" mass="8849">YNMLEVQPMILDLPQSALYQEFLEVRLLERMEGGWLRTEEKDEVIGFGFSERLMSVFRGSDLKNCRGPPRRDQNL</sequence>
<dbReference type="EMBL" id="JABANM010023642">
    <property type="protein sequence ID" value="KAF4717550.1"/>
    <property type="molecule type" value="Genomic_DNA"/>
</dbReference>
<evidence type="ECO:0000313" key="1">
    <source>
        <dbReference type="EMBL" id="KAF4717550.1"/>
    </source>
</evidence>
<protein>
    <submittedName>
        <fullName evidence="1">Uncharacterized protein</fullName>
    </submittedName>
</protein>
<proteinExistence type="predicted"/>
<name>A0A7J6RD03_PEROL</name>
<dbReference type="AlphaFoldDB" id="A0A7J6RD03"/>
<evidence type="ECO:0000313" key="2">
    <source>
        <dbReference type="Proteomes" id="UP000574390"/>
    </source>
</evidence>
<dbReference type="Proteomes" id="UP000574390">
    <property type="component" value="Unassembled WGS sequence"/>
</dbReference>
<accession>A0A7J6RD03</accession>
<organism evidence="1 2">
    <name type="scientific">Perkinsus olseni</name>
    <name type="common">Perkinsus atlanticus</name>
    <dbReference type="NCBI Taxonomy" id="32597"/>
    <lineage>
        <taxon>Eukaryota</taxon>
        <taxon>Sar</taxon>
        <taxon>Alveolata</taxon>
        <taxon>Perkinsozoa</taxon>
        <taxon>Perkinsea</taxon>
        <taxon>Perkinsida</taxon>
        <taxon>Perkinsidae</taxon>
        <taxon>Perkinsus</taxon>
    </lineage>
</organism>
<gene>
    <name evidence="1" type="ORF">FOZ62_011420</name>
</gene>
<feature type="non-terminal residue" evidence="1">
    <location>
        <position position="1"/>
    </location>
</feature>
<reference evidence="1 2" key="1">
    <citation type="submission" date="2020-04" db="EMBL/GenBank/DDBJ databases">
        <title>Perkinsus olseni comparative genomics.</title>
        <authorList>
            <person name="Bogema D.R."/>
        </authorList>
    </citation>
    <scope>NUCLEOTIDE SEQUENCE [LARGE SCALE GENOMIC DNA]</scope>
    <source>
        <strain evidence="1">ATCC PRA-205</strain>
    </source>
</reference>
<comment type="caution">
    <text evidence="1">The sequence shown here is derived from an EMBL/GenBank/DDBJ whole genome shotgun (WGS) entry which is preliminary data.</text>
</comment>